<proteinExistence type="predicted"/>
<dbReference type="InterPro" id="IPR021617">
    <property type="entry name" value="DUF3231"/>
</dbReference>
<accession>A0ABS3N7A1</accession>
<name>A0ABS3N7A1_9BACI</name>
<dbReference type="Gene3D" id="1.20.1260.10">
    <property type="match status" value="1"/>
</dbReference>
<sequence length="99" mass="11243">MFITVNALGICTISYFLKNVEDPDIRSVLEYGLDLAKKHIEVVTDIFKEEKVPLPIGLTDQEIKLNAPRLYRGKLNISGFSITPNKINLIISTYVRIHL</sequence>
<gene>
    <name evidence="1" type="ORF">I7822_21340</name>
</gene>
<dbReference type="RefSeq" id="WP_207981128.1">
    <property type="nucleotide sequence ID" value="NZ_JAGDEL010000020.1"/>
</dbReference>
<comment type="caution">
    <text evidence="1">The sequence shown here is derived from an EMBL/GenBank/DDBJ whole genome shotgun (WGS) entry which is preliminary data.</text>
</comment>
<dbReference type="InterPro" id="IPR012347">
    <property type="entry name" value="Ferritin-like"/>
</dbReference>
<dbReference type="EMBL" id="JAGDEL010000020">
    <property type="protein sequence ID" value="MBO1514172.1"/>
    <property type="molecule type" value="Genomic_DNA"/>
</dbReference>
<reference evidence="1 2" key="1">
    <citation type="submission" date="2021-03" db="EMBL/GenBank/DDBJ databases">
        <title>Whole genome sequence of Metabacillus bambusae BG109.</title>
        <authorList>
            <person name="Jeong J.W."/>
        </authorList>
    </citation>
    <scope>NUCLEOTIDE SEQUENCE [LARGE SCALE GENOMIC DNA]</scope>
    <source>
        <strain evidence="1 2">BG109</strain>
    </source>
</reference>
<organism evidence="1 2">
    <name type="scientific">Metabacillus bambusae</name>
    <dbReference type="NCBI Taxonomy" id="2795218"/>
    <lineage>
        <taxon>Bacteria</taxon>
        <taxon>Bacillati</taxon>
        <taxon>Bacillota</taxon>
        <taxon>Bacilli</taxon>
        <taxon>Bacillales</taxon>
        <taxon>Bacillaceae</taxon>
        <taxon>Metabacillus</taxon>
    </lineage>
</organism>
<protein>
    <submittedName>
        <fullName evidence="1">DUF3231 family protein</fullName>
    </submittedName>
</protein>
<evidence type="ECO:0000313" key="1">
    <source>
        <dbReference type="EMBL" id="MBO1514172.1"/>
    </source>
</evidence>
<dbReference type="Pfam" id="PF11553">
    <property type="entry name" value="DUF3231"/>
    <property type="match status" value="1"/>
</dbReference>
<dbReference type="Proteomes" id="UP000663981">
    <property type="component" value="Unassembled WGS sequence"/>
</dbReference>
<keyword evidence="2" id="KW-1185">Reference proteome</keyword>
<evidence type="ECO:0000313" key="2">
    <source>
        <dbReference type="Proteomes" id="UP000663981"/>
    </source>
</evidence>